<dbReference type="Proteomes" id="UP001217838">
    <property type="component" value="Unassembled WGS sequence"/>
</dbReference>
<gene>
    <name evidence="1" type="ORF">POL58_45270</name>
</gene>
<accession>A0ABT5BLK2</accession>
<proteinExistence type="predicted"/>
<reference evidence="1 2" key="1">
    <citation type="submission" date="2022-11" db="EMBL/GenBank/DDBJ databases">
        <title>Minimal conservation of predation-associated metabolite biosynthetic gene clusters underscores biosynthetic potential of Myxococcota including descriptions for ten novel species: Archangium lansinium sp. nov., Myxococcus landrumus sp. nov., Nannocystis bai.</title>
        <authorList>
            <person name="Ahearne A."/>
            <person name="Stevens C."/>
            <person name="Dowd S."/>
        </authorList>
    </citation>
    <scope>NUCLEOTIDE SEQUENCE [LARGE SCALE GENOMIC DNA]</scope>
    <source>
        <strain evidence="1 2">NCELM</strain>
    </source>
</reference>
<evidence type="ECO:0000313" key="2">
    <source>
        <dbReference type="Proteomes" id="UP001217838"/>
    </source>
</evidence>
<keyword evidence="2" id="KW-1185">Reference proteome</keyword>
<organism evidence="1 2">
    <name type="scientific">Nannocystis radixulma</name>
    <dbReference type="NCBI Taxonomy" id="2995305"/>
    <lineage>
        <taxon>Bacteria</taxon>
        <taxon>Pseudomonadati</taxon>
        <taxon>Myxococcota</taxon>
        <taxon>Polyangia</taxon>
        <taxon>Nannocystales</taxon>
        <taxon>Nannocystaceae</taxon>
        <taxon>Nannocystis</taxon>
    </lineage>
</organism>
<sequence length="570" mass="61236">MTTSKSTQWTTFQTPACQVDFTDSKLQGRMNQLWNTNLSGFTRQGITGNPWTATNSSDQTWYFDPTTTDISEGVYAQITWSPVPGRIKYYFPNISNPNMWSLADTGYDTNGATFGQIPADPCDSSDTSKTPYGPYGPRGWQDEYCEWSITRNANNQIVRIDFTCENPEYWNTLWMVSPQRVVELYRETLDKPQIALEDLYLRDVSGAPVIDPSTGRPAYDPLNKWNRGTASTAGAGGAIHLTSTPNTLQTEIGLGSTATTPRTSGNSNPNTLICCAQYGQIGRNSDPHIGQSVNLVVTPPNPALAPAKATLANPPGLYIQTPNFSRITAPRGIDPSTFWTVKRGQQSLTDPQGRQLPGNFILHAVFEVPAALGFTISDLQVDGVPVQWAAQIAQTFNMQIAAMALPQPKPGPVAQACAGSPAVPFAQALQLFHTPVFEAMLATPISNPVGQPMNLASNSTMIAPQIEPGAQRRPMTLVLTGLLDPPQLPTSISFGPGVDVFAGGPLRPVTYAIPGNTYPSTSYALSLLVSVASNAAPGLRDVTVTNPGQAPQVAVPALLNVIDPVAKDMV</sequence>
<dbReference type="EMBL" id="JAQNDN010000027">
    <property type="protein sequence ID" value="MDC0675039.1"/>
    <property type="molecule type" value="Genomic_DNA"/>
</dbReference>
<comment type="caution">
    <text evidence="1">The sequence shown here is derived from an EMBL/GenBank/DDBJ whole genome shotgun (WGS) entry which is preliminary data.</text>
</comment>
<name>A0ABT5BLK2_9BACT</name>
<dbReference type="RefSeq" id="WP_272009729.1">
    <property type="nucleotide sequence ID" value="NZ_JAQNDN010000027.1"/>
</dbReference>
<protein>
    <submittedName>
        <fullName evidence="1">Uncharacterized protein</fullName>
    </submittedName>
</protein>
<evidence type="ECO:0000313" key="1">
    <source>
        <dbReference type="EMBL" id="MDC0675039.1"/>
    </source>
</evidence>